<feature type="domain" description="HTH cro/C1-type" evidence="2">
    <location>
        <begin position="38"/>
        <end position="94"/>
    </location>
</feature>
<gene>
    <name evidence="4" type="ORF">GA0071312_0929</name>
    <name evidence="3" type="ORF">HLUCCO17_10045</name>
</gene>
<dbReference type="PROSITE" id="PS50943">
    <property type="entry name" value="HTH_CROC1"/>
    <property type="match status" value="1"/>
</dbReference>
<dbReference type="EMBL" id="FMBM01000001">
    <property type="protein sequence ID" value="SCC79508.1"/>
    <property type="molecule type" value="Genomic_DNA"/>
</dbReference>
<evidence type="ECO:0000259" key="2">
    <source>
        <dbReference type="PROSITE" id="PS50943"/>
    </source>
</evidence>
<dbReference type="STRING" id="1653334.GA0071312_0929"/>
<evidence type="ECO:0000256" key="1">
    <source>
        <dbReference type="SAM" id="MobiDB-lite"/>
    </source>
</evidence>
<evidence type="ECO:0000313" key="3">
    <source>
        <dbReference type="EMBL" id="KPQ10787.1"/>
    </source>
</evidence>
<dbReference type="Proteomes" id="UP000182800">
    <property type="component" value="Unassembled WGS sequence"/>
</dbReference>
<dbReference type="SUPFAM" id="SSF47413">
    <property type="entry name" value="lambda repressor-like DNA-binding domains"/>
    <property type="match status" value="1"/>
</dbReference>
<dbReference type="AlphaFoldDB" id="A0A0P7Y9M1"/>
<dbReference type="InterPro" id="IPR001387">
    <property type="entry name" value="Cro/C1-type_HTH"/>
</dbReference>
<organism evidence="3 5">
    <name type="scientific">Saliniramus fredricksonii</name>
    <dbReference type="NCBI Taxonomy" id="1653334"/>
    <lineage>
        <taxon>Bacteria</taxon>
        <taxon>Pseudomonadati</taxon>
        <taxon>Pseudomonadota</taxon>
        <taxon>Alphaproteobacteria</taxon>
        <taxon>Hyphomicrobiales</taxon>
        <taxon>Salinarimonadaceae</taxon>
        <taxon>Saliniramus</taxon>
    </lineage>
</organism>
<dbReference type="InterPro" id="IPR010982">
    <property type="entry name" value="Lambda_DNA-bd_dom_sf"/>
</dbReference>
<reference evidence="3 5" key="1">
    <citation type="submission" date="2015-09" db="EMBL/GenBank/DDBJ databases">
        <title>Identification and resolution of microdiversity through metagenomic sequencing of parallel consortia.</title>
        <authorList>
            <person name="Nelson W.C."/>
            <person name="Romine M.F."/>
            <person name="Lindemann S.R."/>
        </authorList>
    </citation>
    <scope>NUCLEOTIDE SEQUENCE [LARGE SCALE GENOMIC DNA]</scope>
    <source>
        <strain evidence="3">HL-109</strain>
    </source>
</reference>
<name>A0A0P7Y9M1_9HYPH</name>
<accession>A0A0P7Y9M1</accession>
<dbReference type="Proteomes" id="UP000050497">
    <property type="component" value="Unassembled WGS sequence"/>
</dbReference>
<keyword evidence="6" id="KW-1185">Reference proteome</keyword>
<evidence type="ECO:0000313" key="5">
    <source>
        <dbReference type="Proteomes" id="UP000050497"/>
    </source>
</evidence>
<dbReference type="OrthoDB" id="8377242at2"/>
<dbReference type="SMART" id="SM00530">
    <property type="entry name" value="HTH_XRE"/>
    <property type="match status" value="1"/>
</dbReference>
<proteinExistence type="predicted"/>
<comment type="caution">
    <text evidence="3">The sequence shown here is derived from an EMBL/GenBank/DDBJ whole genome shotgun (WGS) entry which is preliminary data.</text>
</comment>
<dbReference type="EMBL" id="LJSX01000013">
    <property type="protein sequence ID" value="KPQ10787.1"/>
    <property type="molecule type" value="Genomic_DNA"/>
</dbReference>
<protein>
    <submittedName>
        <fullName evidence="4">Helix-turn-helix</fullName>
    </submittedName>
    <submittedName>
        <fullName evidence="3">Putative transcriptional regulator</fullName>
    </submittedName>
</protein>
<evidence type="ECO:0000313" key="4">
    <source>
        <dbReference type="EMBL" id="SCC79508.1"/>
    </source>
</evidence>
<feature type="region of interest" description="Disordered" evidence="1">
    <location>
        <begin position="117"/>
        <end position="137"/>
    </location>
</feature>
<dbReference type="CDD" id="cd00093">
    <property type="entry name" value="HTH_XRE"/>
    <property type="match status" value="1"/>
</dbReference>
<dbReference type="GO" id="GO:0003677">
    <property type="term" value="F:DNA binding"/>
    <property type="evidence" value="ECO:0007669"/>
    <property type="project" value="InterPro"/>
</dbReference>
<evidence type="ECO:0000313" key="6">
    <source>
        <dbReference type="Proteomes" id="UP000182800"/>
    </source>
</evidence>
<sequence length="155" mass="17070">MSTKTSMTCEIRNSIPLAPRHLGYFERKLRNDFHAAILKLFRERAASGMTKADLARKLDKRPEQITRWLSAPGNWTFDTAAALALAMDSRFEIRAVPLESAPPGNRHHPLAGYIPGSGSGASAGREVDPAPTRTHSGNHHLIDFERVDTATTVRA</sequence>
<reference evidence="4 6" key="2">
    <citation type="submission" date="2016-08" db="EMBL/GenBank/DDBJ databases">
        <authorList>
            <person name="Varghese N."/>
            <person name="Submissions Spin"/>
        </authorList>
    </citation>
    <scope>NUCLEOTIDE SEQUENCE [LARGE SCALE GENOMIC DNA]</scope>
    <source>
        <strain evidence="4 6">HL-109</strain>
    </source>
</reference>
<dbReference type="Pfam" id="PF01381">
    <property type="entry name" value="HTH_3"/>
    <property type="match status" value="1"/>
</dbReference>